<protein>
    <recommendedName>
        <fullName evidence="6">Secreted protein</fullName>
    </recommendedName>
</protein>
<feature type="region of interest" description="Disordered" evidence="1">
    <location>
        <begin position="242"/>
        <end position="262"/>
    </location>
</feature>
<feature type="compositionally biased region" description="Polar residues" evidence="1">
    <location>
        <begin position="167"/>
        <end position="179"/>
    </location>
</feature>
<evidence type="ECO:0000256" key="1">
    <source>
        <dbReference type="SAM" id="MobiDB-lite"/>
    </source>
</evidence>
<keyword evidence="3" id="KW-0732">Signal</keyword>
<feature type="signal peptide" evidence="3">
    <location>
        <begin position="1"/>
        <end position="26"/>
    </location>
</feature>
<evidence type="ECO:0000313" key="4">
    <source>
        <dbReference type="EMBL" id="MCM2389370.1"/>
    </source>
</evidence>
<feature type="chain" id="PRO_5047489767" description="Secreted protein" evidence="3">
    <location>
        <begin position="27"/>
        <end position="262"/>
    </location>
</feature>
<name>A0ABT0ULP3_9ACTN</name>
<keyword evidence="2" id="KW-0812">Transmembrane</keyword>
<evidence type="ECO:0000256" key="2">
    <source>
        <dbReference type="SAM" id="Phobius"/>
    </source>
</evidence>
<keyword evidence="2" id="KW-0472">Membrane</keyword>
<dbReference type="Proteomes" id="UP001431429">
    <property type="component" value="Unassembled WGS sequence"/>
</dbReference>
<gene>
    <name evidence="4" type="ORF">NBG84_13870</name>
</gene>
<keyword evidence="5" id="KW-1185">Reference proteome</keyword>
<sequence length="262" mass="27914">MRLLRQVAALVTVLAMSWFFAPSAVAGGPTSALLTTPDSGRAAALHISDARYQTLLGLLGEGQSGQPDPPGQLKKESTGAGLVNVSWLVHDIKAWRTDQIYPSERFDVIWTYSALSETDVAPVQGVWRRVQEPKKLSGLLQELGLLAGKRGISETTPLRPGLARATPSENSANQGSASKGSADRDSAGSTAYDTGKGSPRAMEPLRESSSSDALDGWWWVIPGLALGAVLALLVRPMVSRRLPPPLWRKGGESGPRQQLLDG</sequence>
<feature type="region of interest" description="Disordered" evidence="1">
    <location>
        <begin position="152"/>
        <end position="207"/>
    </location>
</feature>
<keyword evidence="2" id="KW-1133">Transmembrane helix</keyword>
<feature type="transmembrane region" description="Helical" evidence="2">
    <location>
        <begin position="216"/>
        <end position="234"/>
    </location>
</feature>
<evidence type="ECO:0000313" key="5">
    <source>
        <dbReference type="Proteomes" id="UP001431429"/>
    </source>
</evidence>
<comment type="caution">
    <text evidence="4">The sequence shown here is derived from an EMBL/GenBank/DDBJ whole genome shotgun (WGS) entry which is preliminary data.</text>
</comment>
<accession>A0ABT0ULP3</accession>
<dbReference type="EMBL" id="JAMQAW010000010">
    <property type="protein sequence ID" value="MCM2389370.1"/>
    <property type="molecule type" value="Genomic_DNA"/>
</dbReference>
<reference evidence="4" key="1">
    <citation type="submission" date="2022-06" db="EMBL/GenBank/DDBJ databases">
        <title>Genome public.</title>
        <authorList>
            <person name="Sun Q."/>
        </authorList>
    </citation>
    <scope>NUCLEOTIDE SEQUENCE</scope>
    <source>
        <strain evidence="4">CWNU-1</strain>
    </source>
</reference>
<evidence type="ECO:0000256" key="3">
    <source>
        <dbReference type="SAM" id="SignalP"/>
    </source>
</evidence>
<proteinExistence type="predicted"/>
<organism evidence="4 5">
    <name type="scientific">Streptomyces albipurpureus</name>
    <dbReference type="NCBI Taxonomy" id="2897419"/>
    <lineage>
        <taxon>Bacteria</taxon>
        <taxon>Bacillati</taxon>
        <taxon>Actinomycetota</taxon>
        <taxon>Actinomycetes</taxon>
        <taxon>Kitasatosporales</taxon>
        <taxon>Streptomycetaceae</taxon>
        <taxon>Streptomyces</taxon>
    </lineage>
</organism>
<evidence type="ECO:0008006" key="6">
    <source>
        <dbReference type="Google" id="ProtNLM"/>
    </source>
</evidence>